<evidence type="ECO:0000313" key="3">
    <source>
        <dbReference type="Proteomes" id="UP001597294"/>
    </source>
</evidence>
<dbReference type="Proteomes" id="UP001597294">
    <property type="component" value="Unassembled WGS sequence"/>
</dbReference>
<proteinExistence type="predicted"/>
<name>A0ABW5BJ06_9PROT</name>
<protein>
    <recommendedName>
        <fullName evidence="4">SH3b domain-containing protein</fullName>
    </recommendedName>
</protein>
<evidence type="ECO:0000256" key="1">
    <source>
        <dbReference type="SAM" id="SignalP"/>
    </source>
</evidence>
<sequence>MIGQCLHYAARVSIFLAITSPAHATVGCMVKSNTAGAESANLYNAPDNTSETIREIPQGDIVLYPAQELAPVQTNDWVWVRHDITQEEIWNSGIYGWMKPENISENCG</sequence>
<reference evidence="3" key="1">
    <citation type="journal article" date="2019" name="Int. J. Syst. Evol. Microbiol.">
        <title>The Global Catalogue of Microorganisms (GCM) 10K type strain sequencing project: providing services to taxonomists for standard genome sequencing and annotation.</title>
        <authorList>
            <consortium name="The Broad Institute Genomics Platform"/>
            <consortium name="The Broad Institute Genome Sequencing Center for Infectious Disease"/>
            <person name="Wu L."/>
            <person name="Ma J."/>
        </authorList>
    </citation>
    <scope>NUCLEOTIDE SEQUENCE [LARGE SCALE GENOMIC DNA]</scope>
    <source>
        <strain evidence="3">CGMCC 4.7192</strain>
    </source>
</reference>
<feature type="signal peptide" evidence="1">
    <location>
        <begin position="1"/>
        <end position="24"/>
    </location>
</feature>
<evidence type="ECO:0008006" key="4">
    <source>
        <dbReference type="Google" id="ProtNLM"/>
    </source>
</evidence>
<evidence type="ECO:0000313" key="2">
    <source>
        <dbReference type="EMBL" id="MFD2204605.1"/>
    </source>
</evidence>
<dbReference type="EMBL" id="JBHUII010000001">
    <property type="protein sequence ID" value="MFD2204605.1"/>
    <property type="molecule type" value="Genomic_DNA"/>
</dbReference>
<comment type="caution">
    <text evidence="2">The sequence shown here is derived from an EMBL/GenBank/DDBJ whole genome shotgun (WGS) entry which is preliminary data.</text>
</comment>
<keyword evidence="1" id="KW-0732">Signal</keyword>
<organism evidence="2 3">
    <name type="scientific">Kiloniella antarctica</name>
    <dbReference type="NCBI Taxonomy" id="1550907"/>
    <lineage>
        <taxon>Bacteria</taxon>
        <taxon>Pseudomonadati</taxon>
        <taxon>Pseudomonadota</taxon>
        <taxon>Alphaproteobacteria</taxon>
        <taxon>Rhodospirillales</taxon>
        <taxon>Kiloniellaceae</taxon>
        <taxon>Kiloniella</taxon>
    </lineage>
</organism>
<dbReference type="RefSeq" id="WP_380248356.1">
    <property type="nucleotide sequence ID" value="NZ_JBHUII010000001.1"/>
</dbReference>
<accession>A0ABW5BJ06</accession>
<gene>
    <name evidence="2" type="ORF">ACFSKO_03235</name>
</gene>
<feature type="chain" id="PRO_5047541771" description="SH3b domain-containing protein" evidence="1">
    <location>
        <begin position="25"/>
        <end position="108"/>
    </location>
</feature>
<keyword evidence="3" id="KW-1185">Reference proteome</keyword>